<evidence type="ECO:0000313" key="4">
    <source>
        <dbReference type="Proteomes" id="UP000639403"/>
    </source>
</evidence>
<feature type="region of interest" description="Disordered" evidence="1">
    <location>
        <begin position="1"/>
        <end position="20"/>
    </location>
</feature>
<dbReference type="AlphaFoldDB" id="A0A8H7NSW8"/>
<name>A0A8H7NSW8_9APHY</name>
<proteinExistence type="predicted"/>
<sequence length="116" mass="12683">MEALNGSKMQCVSKLKTSRRHMIHARNSKSTMMTILKLTLISSSGGEIKQASTQHSRIARDYLAIQGSAVSSERTFSSGGRTGTKDLNQLAPTTFEALQIVKDAYRTGVLNTKHNV</sequence>
<dbReference type="InterPro" id="IPR008906">
    <property type="entry name" value="HATC_C_dom"/>
</dbReference>
<dbReference type="Proteomes" id="UP000639403">
    <property type="component" value="Unassembled WGS sequence"/>
</dbReference>
<accession>A0A8H7NSW8</accession>
<feature type="domain" description="HAT C-terminal dimerisation" evidence="2">
    <location>
        <begin position="56"/>
        <end position="104"/>
    </location>
</feature>
<dbReference type="InterPro" id="IPR012337">
    <property type="entry name" value="RNaseH-like_sf"/>
</dbReference>
<evidence type="ECO:0000259" key="2">
    <source>
        <dbReference type="Pfam" id="PF05699"/>
    </source>
</evidence>
<organism evidence="3 4">
    <name type="scientific">Rhodonia placenta</name>
    <dbReference type="NCBI Taxonomy" id="104341"/>
    <lineage>
        <taxon>Eukaryota</taxon>
        <taxon>Fungi</taxon>
        <taxon>Dikarya</taxon>
        <taxon>Basidiomycota</taxon>
        <taxon>Agaricomycotina</taxon>
        <taxon>Agaricomycetes</taxon>
        <taxon>Polyporales</taxon>
        <taxon>Adustoporiaceae</taxon>
        <taxon>Rhodonia</taxon>
    </lineage>
</organism>
<evidence type="ECO:0000313" key="3">
    <source>
        <dbReference type="EMBL" id="KAF9800295.1"/>
    </source>
</evidence>
<reference evidence="3" key="1">
    <citation type="submission" date="2020-11" db="EMBL/GenBank/DDBJ databases">
        <authorList>
            <person name="Koelle M."/>
            <person name="Horta M.A.C."/>
            <person name="Nowrousian M."/>
            <person name="Ohm R.A."/>
            <person name="Benz P."/>
            <person name="Pilgard A."/>
        </authorList>
    </citation>
    <scope>NUCLEOTIDE SEQUENCE</scope>
    <source>
        <strain evidence="3">FPRL280</strain>
    </source>
</reference>
<comment type="caution">
    <text evidence="3">The sequence shown here is derived from an EMBL/GenBank/DDBJ whole genome shotgun (WGS) entry which is preliminary data.</text>
</comment>
<dbReference type="SUPFAM" id="SSF53098">
    <property type="entry name" value="Ribonuclease H-like"/>
    <property type="match status" value="1"/>
</dbReference>
<dbReference type="Pfam" id="PF05699">
    <property type="entry name" value="Dimer_Tnp_hAT"/>
    <property type="match status" value="1"/>
</dbReference>
<dbReference type="EMBL" id="JADOXO010000791">
    <property type="protein sequence ID" value="KAF9800295.1"/>
    <property type="molecule type" value="Genomic_DNA"/>
</dbReference>
<evidence type="ECO:0000256" key="1">
    <source>
        <dbReference type="SAM" id="MobiDB-lite"/>
    </source>
</evidence>
<reference evidence="3" key="2">
    <citation type="journal article" name="Front. Microbiol.">
        <title>Degradative Capacity of Two Strains of Rhodonia placenta: From Phenotype to Genotype.</title>
        <authorList>
            <person name="Kolle M."/>
            <person name="Horta M.A.C."/>
            <person name="Nowrousian M."/>
            <person name="Ohm R.A."/>
            <person name="Benz J.P."/>
            <person name="Pilgard A."/>
        </authorList>
    </citation>
    <scope>NUCLEOTIDE SEQUENCE</scope>
    <source>
        <strain evidence="3">FPRL280</strain>
    </source>
</reference>
<gene>
    <name evidence="3" type="ORF">IEO21_10391</name>
</gene>
<dbReference type="GO" id="GO:0046983">
    <property type="term" value="F:protein dimerization activity"/>
    <property type="evidence" value="ECO:0007669"/>
    <property type="project" value="InterPro"/>
</dbReference>
<protein>
    <recommendedName>
        <fullName evidence="2">HAT C-terminal dimerisation domain-containing protein</fullName>
    </recommendedName>
</protein>